<evidence type="ECO:0000256" key="10">
    <source>
        <dbReference type="ARBA" id="ARBA00023033"/>
    </source>
</evidence>
<keyword evidence="7" id="KW-0274">FAD</keyword>
<evidence type="ECO:0000256" key="1">
    <source>
        <dbReference type="ARBA" id="ARBA00001974"/>
    </source>
</evidence>
<sequence>MTARYDAVGIGFGPSNLALAIALEERGDTGRTRFFERQECFGWHRDMLLPGATLQVNHLKDLVTLRDPQSSFSFVNYLHEQGRLIDYINLKTSFPTRLEFHDYLQWAAARIAPVCDYGTEVVGVRPVGAGDRVDALAVDIVRAGHRESVETDSIVVGAGLRPRLPHDVEPSPRVWHSDAFLSALAGLPASAHGRFAVVGAGQSAAEIVEYLHAGYPDAAVHAIFGRFGFAPADDSPYANRIFDPATIDEFHGAPADIRERLLRVHANTNYSVVDLDLIEELYRREYAETVRGARRLHVENVSRVERVVDGPDGVTLSVRDESRGTTRELEVDAVVFATGYEPVSVDDLLPALAARFARDEQGRVIVERDYRLRTDDAFAPAVYLQGGTEHTHGLTSSLLSAVAVRAGEIAESLDARRVRGRRGALADALVGNGVS</sequence>
<dbReference type="Pfam" id="PF13434">
    <property type="entry name" value="Lys_Orn_oxgnase"/>
    <property type="match status" value="1"/>
</dbReference>
<dbReference type="Gene3D" id="3.50.50.60">
    <property type="entry name" value="FAD/NAD(P)-binding domain"/>
    <property type="match status" value="1"/>
</dbReference>
<dbReference type="InterPro" id="IPR025700">
    <property type="entry name" value="Lys/Orn_oxygenase"/>
</dbReference>
<dbReference type="SUPFAM" id="SSF51905">
    <property type="entry name" value="FAD/NAD(P)-binding domain"/>
    <property type="match status" value="1"/>
</dbReference>
<evidence type="ECO:0000256" key="15">
    <source>
        <dbReference type="ARBA" id="ARBA00048407"/>
    </source>
</evidence>
<keyword evidence="9 16" id="KW-0560">Oxidoreductase</keyword>
<evidence type="ECO:0000256" key="5">
    <source>
        <dbReference type="ARBA" id="ARBA00016406"/>
    </source>
</evidence>
<evidence type="ECO:0000313" key="17">
    <source>
        <dbReference type="Proteomes" id="UP001226691"/>
    </source>
</evidence>
<dbReference type="PANTHER" id="PTHR42802:SF1">
    <property type="entry name" value="L-ORNITHINE N(5)-MONOOXYGENASE"/>
    <property type="match status" value="1"/>
</dbReference>
<dbReference type="InterPro" id="IPR036188">
    <property type="entry name" value="FAD/NAD-bd_sf"/>
</dbReference>
<evidence type="ECO:0000256" key="9">
    <source>
        <dbReference type="ARBA" id="ARBA00023002"/>
    </source>
</evidence>
<keyword evidence="17" id="KW-1185">Reference proteome</keyword>
<evidence type="ECO:0000313" key="16">
    <source>
        <dbReference type="EMBL" id="MDQ1122345.1"/>
    </source>
</evidence>
<name>A0ABU0TRQ1_MICTR</name>
<evidence type="ECO:0000256" key="8">
    <source>
        <dbReference type="ARBA" id="ARBA00022857"/>
    </source>
</evidence>
<comment type="caution">
    <text evidence="16">The sequence shown here is derived from an EMBL/GenBank/DDBJ whole genome shotgun (WGS) entry which is preliminary data.</text>
</comment>
<keyword evidence="6" id="KW-0285">Flavoprotein</keyword>
<comment type="catalytic activity">
    <reaction evidence="15">
        <text>L-lysine + NADPH + O2 = N(6)-hydroxy-L-lysine + NADP(+) + H2O</text>
        <dbReference type="Rhea" id="RHEA:23228"/>
        <dbReference type="ChEBI" id="CHEBI:15377"/>
        <dbReference type="ChEBI" id="CHEBI:15379"/>
        <dbReference type="ChEBI" id="CHEBI:32551"/>
        <dbReference type="ChEBI" id="CHEBI:57783"/>
        <dbReference type="ChEBI" id="CHEBI:57820"/>
        <dbReference type="ChEBI" id="CHEBI:58349"/>
        <dbReference type="EC" id="1.14.13.59"/>
    </reaction>
</comment>
<keyword evidence="8" id="KW-0521">NADP</keyword>
<dbReference type="EMBL" id="JAUTBF010000001">
    <property type="protein sequence ID" value="MDQ1122345.1"/>
    <property type="molecule type" value="Genomic_DNA"/>
</dbReference>
<dbReference type="RefSeq" id="WP_307480700.1">
    <property type="nucleotide sequence ID" value="NZ_JAUTBF010000001.1"/>
</dbReference>
<evidence type="ECO:0000256" key="11">
    <source>
        <dbReference type="ARBA" id="ARBA00029939"/>
    </source>
</evidence>
<dbReference type="GO" id="GO:0016491">
    <property type="term" value="F:oxidoreductase activity"/>
    <property type="evidence" value="ECO:0007669"/>
    <property type="project" value="UniProtKB-KW"/>
</dbReference>
<keyword evidence="10" id="KW-0503">Monooxygenase</keyword>
<protein>
    <recommendedName>
        <fullName evidence="5">L-lysine N6-monooxygenase MbtG</fullName>
        <ecNumber evidence="4">1.14.13.59</ecNumber>
    </recommendedName>
    <alternativeName>
        <fullName evidence="14">Lysine 6-N-hydroxylase</fullName>
    </alternativeName>
    <alternativeName>
        <fullName evidence="13">Lysine N6-hydroxylase</fullName>
    </alternativeName>
    <alternativeName>
        <fullName evidence="11">Lysine-N-oxygenase</fullName>
    </alternativeName>
    <alternativeName>
        <fullName evidence="12">Mycobactin synthase protein G</fullName>
    </alternativeName>
</protein>
<accession>A0ABU0TRQ1</accession>
<dbReference type="EC" id="1.14.13.59" evidence="4"/>
<evidence type="ECO:0000256" key="14">
    <source>
        <dbReference type="ARBA" id="ARBA00032738"/>
    </source>
</evidence>
<proteinExistence type="inferred from homology"/>
<evidence type="ECO:0000256" key="3">
    <source>
        <dbReference type="ARBA" id="ARBA00007588"/>
    </source>
</evidence>
<comment type="cofactor">
    <cofactor evidence="1">
        <name>FAD</name>
        <dbReference type="ChEBI" id="CHEBI:57692"/>
    </cofactor>
</comment>
<gene>
    <name evidence="16" type="ORF">QE412_000918</name>
</gene>
<dbReference type="Proteomes" id="UP001226691">
    <property type="component" value="Unassembled WGS sequence"/>
</dbReference>
<dbReference type="PANTHER" id="PTHR42802">
    <property type="entry name" value="MONOOXYGENASE"/>
    <property type="match status" value="1"/>
</dbReference>
<evidence type="ECO:0000256" key="13">
    <source>
        <dbReference type="ARBA" id="ARBA00032493"/>
    </source>
</evidence>
<organism evidence="16 17">
    <name type="scientific">Microbacterium trichothecenolyticum</name>
    <name type="common">Aureobacterium trichothecenolyticum</name>
    <dbReference type="NCBI Taxonomy" id="69370"/>
    <lineage>
        <taxon>Bacteria</taxon>
        <taxon>Bacillati</taxon>
        <taxon>Actinomycetota</taxon>
        <taxon>Actinomycetes</taxon>
        <taxon>Micrococcales</taxon>
        <taxon>Microbacteriaceae</taxon>
        <taxon>Microbacterium</taxon>
    </lineage>
</organism>
<evidence type="ECO:0000256" key="2">
    <source>
        <dbReference type="ARBA" id="ARBA00004924"/>
    </source>
</evidence>
<evidence type="ECO:0000256" key="12">
    <source>
        <dbReference type="ARBA" id="ARBA00031158"/>
    </source>
</evidence>
<comment type="similarity">
    <text evidence="3">Belongs to the lysine N(6)-hydroxylase/L-ornithine N(5)-oxygenase family.</text>
</comment>
<comment type="pathway">
    <text evidence="2">Siderophore biosynthesis.</text>
</comment>
<evidence type="ECO:0000256" key="6">
    <source>
        <dbReference type="ARBA" id="ARBA00022630"/>
    </source>
</evidence>
<evidence type="ECO:0000256" key="4">
    <source>
        <dbReference type="ARBA" id="ARBA00013076"/>
    </source>
</evidence>
<evidence type="ECO:0000256" key="7">
    <source>
        <dbReference type="ARBA" id="ARBA00022827"/>
    </source>
</evidence>
<reference evidence="16 17" key="1">
    <citation type="submission" date="2023-07" db="EMBL/GenBank/DDBJ databases">
        <title>Functional and genomic diversity of the sorghum phyllosphere microbiome.</title>
        <authorList>
            <person name="Shade A."/>
        </authorList>
    </citation>
    <scope>NUCLEOTIDE SEQUENCE [LARGE SCALE GENOMIC DNA]</scope>
    <source>
        <strain evidence="16 17">SORGH_AS_1207</strain>
    </source>
</reference>